<comment type="similarity">
    <text evidence="1">Belongs to the Mg-chelatase subunits D/I family. ComM subfamily.</text>
</comment>
<dbReference type="InterPro" id="IPR004482">
    <property type="entry name" value="Mg_chelat-rel"/>
</dbReference>
<dbReference type="GO" id="GO:0005524">
    <property type="term" value="F:ATP binding"/>
    <property type="evidence" value="ECO:0007669"/>
    <property type="project" value="UniProtKB-KW"/>
</dbReference>
<sequence>MLSKITSYTLVGIDAAAVEVEVDVSPSAQSKVILVGLAETAVKESTYRVERALTNSGYYLPGDRVVINLAPADLRKDAGGFDLPIALGVLAGSGQVALERPGRYAVVGELGLDGSTRPIKGALAMALEAARAGMDGLLVPLANANEAAVVDGIEVYPIGSLPQAVGFLSGHLDMEPTHVDLTETYLAHAKTEEDFSDVKGQEYAKRALLIAASGGHNVLMIGPPGTGKTLLAKRLGTIMPPLTPAESLETTRIYSAMGLLKPGQALMATRPFRSPHHSISDAGLVGGGGVPQPGEISLAHKGVLFLDELPEFNRKTLEVMRQPLEDGQVTISRALRATTFPADFILVAAMNPCPCGYRTDPRRRCSCSPPQVEKYLSKISGPLLDRIDLHVEVPAVPFTQLSEAPPGPTSAQIAQKVMAARQRQAERFRNGGLVVNGRMTPRQVRKFCQLKPESASLLKGAMEELGLSARAHDKVLRVARTIADLEASDDIQPHHVAEAVGYRTLDRGVWA</sequence>
<dbReference type="InParanoid" id="E8QX30"/>
<dbReference type="SUPFAM" id="SSF52540">
    <property type="entry name" value="P-loop containing nucleoside triphosphate hydrolases"/>
    <property type="match status" value="1"/>
</dbReference>
<evidence type="ECO:0000313" key="5">
    <source>
        <dbReference type="EMBL" id="ADV60863.1"/>
    </source>
</evidence>
<dbReference type="GO" id="GO:0003677">
    <property type="term" value="F:DNA binding"/>
    <property type="evidence" value="ECO:0007669"/>
    <property type="project" value="InterPro"/>
</dbReference>
<dbReference type="SUPFAM" id="SSF54211">
    <property type="entry name" value="Ribosomal protein S5 domain 2-like"/>
    <property type="match status" value="1"/>
</dbReference>
<keyword evidence="6" id="KW-1185">Reference proteome</keyword>
<dbReference type="InterPro" id="IPR025158">
    <property type="entry name" value="Mg_chelat-rel_C"/>
</dbReference>
<evidence type="ECO:0000313" key="6">
    <source>
        <dbReference type="Proteomes" id="UP000008631"/>
    </source>
</evidence>
<dbReference type="Pfam" id="PF01078">
    <property type="entry name" value="Mg_chelatase"/>
    <property type="match status" value="1"/>
</dbReference>
<reference key="1">
    <citation type="submission" date="2010-11" db="EMBL/GenBank/DDBJ databases">
        <title>The complete sequence of chromosome of Isophaera pallida ATCC 43644.</title>
        <authorList>
            <consortium name="US DOE Joint Genome Institute (JGI-PGF)"/>
            <person name="Lucas S."/>
            <person name="Copeland A."/>
            <person name="Lapidus A."/>
            <person name="Bruce D."/>
            <person name="Goodwin L."/>
            <person name="Pitluck S."/>
            <person name="Kyrpides N."/>
            <person name="Mavromatis K."/>
            <person name="Pagani I."/>
            <person name="Ivanova N."/>
            <person name="Saunders E."/>
            <person name="Brettin T."/>
            <person name="Detter J.C."/>
            <person name="Han C."/>
            <person name="Tapia R."/>
            <person name="Land M."/>
            <person name="Hauser L."/>
            <person name="Markowitz V."/>
            <person name="Cheng J.-F."/>
            <person name="Hugenholtz P."/>
            <person name="Woyke T."/>
            <person name="Wu D."/>
            <person name="Eisen J.A."/>
        </authorList>
    </citation>
    <scope>NUCLEOTIDE SEQUENCE</scope>
    <source>
        <strain>ATCC 43644</strain>
    </source>
</reference>
<dbReference type="InterPro" id="IPR027417">
    <property type="entry name" value="P-loop_NTPase"/>
</dbReference>
<dbReference type="InterPro" id="IPR045006">
    <property type="entry name" value="CHLI-like"/>
</dbReference>
<reference evidence="5 6" key="2">
    <citation type="journal article" date="2011" name="Stand. Genomic Sci.">
        <title>Complete genome sequence of Isosphaera pallida type strain (IS1B).</title>
        <authorList>
            <consortium name="US DOE Joint Genome Institute (JGI-PGF)"/>
            <person name="Goker M."/>
            <person name="Cleland D."/>
            <person name="Saunders E."/>
            <person name="Lapidus A."/>
            <person name="Nolan M."/>
            <person name="Lucas S."/>
            <person name="Hammon N."/>
            <person name="Deshpande S."/>
            <person name="Cheng J.F."/>
            <person name="Tapia R."/>
            <person name="Han C."/>
            <person name="Goodwin L."/>
            <person name="Pitluck S."/>
            <person name="Liolios K."/>
            <person name="Pagani I."/>
            <person name="Ivanova N."/>
            <person name="Mavromatis K."/>
            <person name="Pati A."/>
            <person name="Chen A."/>
            <person name="Palaniappan K."/>
            <person name="Land M."/>
            <person name="Hauser L."/>
            <person name="Chang Y.J."/>
            <person name="Jeffries C.D."/>
            <person name="Detter J.C."/>
            <person name="Beck B."/>
            <person name="Woyke T."/>
            <person name="Bristow J."/>
            <person name="Eisen J.A."/>
            <person name="Markowitz V."/>
            <person name="Hugenholtz P."/>
            <person name="Kyrpides N.C."/>
            <person name="Klenk H.P."/>
        </authorList>
    </citation>
    <scope>NUCLEOTIDE SEQUENCE [LARGE SCALE GENOMIC DNA]</scope>
    <source>
        <strain evidence="6">ATCC 43644 / DSM 9630 / IS1B</strain>
    </source>
</reference>
<dbReference type="RefSeq" id="WP_013563152.1">
    <property type="nucleotide sequence ID" value="NC_014962.1"/>
</dbReference>
<dbReference type="PANTHER" id="PTHR32039">
    <property type="entry name" value="MAGNESIUM-CHELATASE SUBUNIT CHLI"/>
    <property type="match status" value="1"/>
</dbReference>
<dbReference type="OrthoDB" id="9813147at2"/>
<dbReference type="NCBIfam" id="TIGR00368">
    <property type="entry name" value="YifB family Mg chelatase-like AAA ATPase"/>
    <property type="match status" value="1"/>
</dbReference>
<dbReference type="STRING" id="575540.Isop_0266"/>
<evidence type="ECO:0000256" key="3">
    <source>
        <dbReference type="ARBA" id="ARBA00022840"/>
    </source>
</evidence>
<name>E8QX30_ISOPI</name>
<dbReference type="InterPro" id="IPR020568">
    <property type="entry name" value="Ribosomal_Su5_D2-typ_SF"/>
</dbReference>
<organism evidence="5 6">
    <name type="scientific">Isosphaera pallida (strain ATCC 43644 / DSM 9630 / IS1B)</name>
    <dbReference type="NCBI Taxonomy" id="575540"/>
    <lineage>
        <taxon>Bacteria</taxon>
        <taxon>Pseudomonadati</taxon>
        <taxon>Planctomycetota</taxon>
        <taxon>Planctomycetia</taxon>
        <taxon>Isosphaerales</taxon>
        <taxon>Isosphaeraceae</taxon>
        <taxon>Isosphaera</taxon>
    </lineage>
</organism>
<dbReference type="InterPro" id="IPR003593">
    <property type="entry name" value="AAA+_ATPase"/>
</dbReference>
<dbReference type="PRINTS" id="PR01657">
    <property type="entry name" value="MCMFAMILY"/>
</dbReference>
<keyword evidence="3" id="KW-0067">ATP-binding</keyword>
<dbReference type="PANTHER" id="PTHR32039:SF7">
    <property type="entry name" value="COMPETENCE PROTEIN COMM"/>
    <property type="match status" value="1"/>
</dbReference>
<dbReference type="Gene3D" id="3.30.230.10">
    <property type="match status" value="1"/>
</dbReference>
<protein>
    <submittedName>
        <fullName evidence="5">Mg chelatase, subunit ChlI</fullName>
    </submittedName>
</protein>
<proteinExistence type="inferred from homology"/>
<dbReference type="InterPro" id="IPR001208">
    <property type="entry name" value="MCM_dom"/>
</dbReference>
<accession>E8QX30</accession>
<dbReference type="InterPro" id="IPR000523">
    <property type="entry name" value="Mg_chelatse_chII-like_cat_dom"/>
</dbReference>
<dbReference type="CDD" id="cd00009">
    <property type="entry name" value="AAA"/>
    <property type="match status" value="1"/>
</dbReference>
<dbReference type="KEGG" id="ipa:Isop_0266"/>
<dbReference type="AlphaFoldDB" id="E8QX30"/>
<evidence type="ECO:0000256" key="2">
    <source>
        <dbReference type="ARBA" id="ARBA00022741"/>
    </source>
</evidence>
<dbReference type="HOGENOM" id="CLU_026145_1_0_0"/>
<dbReference type="Gene3D" id="3.40.50.300">
    <property type="entry name" value="P-loop containing nucleotide triphosphate hydrolases"/>
    <property type="match status" value="1"/>
</dbReference>
<dbReference type="FunCoup" id="E8QX30">
    <property type="interactions" value="249"/>
</dbReference>
<dbReference type="SMART" id="SM00382">
    <property type="entry name" value="AAA"/>
    <property type="match status" value="1"/>
</dbReference>
<dbReference type="Pfam" id="PF13335">
    <property type="entry name" value="Mg_chelatase_C"/>
    <property type="match status" value="1"/>
</dbReference>
<evidence type="ECO:0000259" key="4">
    <source>
        <dbReference type="SMART" id="SM00382"/>
    </source>
</evidence>
<dbReference type="Proteomes" id="UP000008631">
    <property type="component" value="Chromosome"/>
</dbReference>
<keyword evidence="2" id="KW-0547">Nucleotide-binding</keyword>
<evidence type="ECO:0000256" key="1">
    <source>
        <dbReference type="ARBA" id="ARBA00006354"/>
    </source>
</evidence>
<dbReference type="Pfam" id="PF13541">
    <property type="entry name" value="ChlI"/>
    <property type="match status" value="1"/>
</dbReference>
<dbReference type="EMBL" id="CP002353">
    <property type="protein sequence ID" value="ADV60863.1"/>
    <property type="molecule type" value="Genomic_DNA"/>
</dbReference>
<dbReference type="eggNOG" id="COG0606">
    <property type="taxonomic scope" value="Bacteria"/>
</dbReference>
<gene>
    <name evidence="5" type="ordered locus">Isop_0266</name>
</gene>
<feature type="domain" description="AAA+ ATPase" evidence="4">
    <location>
        <begin position="214"/>
        <end position="397"/>
    </location>
</feature>
<dbReference type="InterPro" id="IPR014721">
    <property type="entry name" value="Ribsml_uS5_D2-typ_fold_subgr"/>
</dbReference>